<feature type="transmembrane region" description="Helical" evidence="2">
    <location>
        <begin position="304"/>
        <end position="326"/>
    </location>
</feature>
<feature type="transmembrane region" description="Helical" evidence="2">
    <location>
        <begin position="169"/>
        <end position="187"/>
    </location>
</feature>
<evidence type="ECO:0000259" key="4">
    <source>
        <dbReference type="PROSITE" id="PS50887"/>
    </source>
</evidence>
<keyword evidence="2" id="KW-0812">Transmembrane</keyword>
<dbReference type="InterPro" id="IPR001633">
    <property type="entry name" value="EAL_dom"/>
</dbReference>
<evidence type="ECO:0000256" key="2">
    <source>
        <dbReference type="SAM" id="Phobius"/>
    </source>
</evidence>
<evidence type="ECO:0000313" key="5">
    <source>
        <dbReference type="EMBL" id="TLK29003.1"/>
    </source>
</evidence>
<protein>
    <submittedName>
        <fullName evidence="5">EAL domain-containing protein</fullName>
    </submittedName>
</protein>
<dbReference type="CDD" id="cd01949">
    <property type="entry name" value="GGDEF"/>
    <property type="match status" value="1"/>
</dbReference>
<name>A0AAJ5K5R2_9DEIO</name>
<dbReference type="Gene3D" id="3.20.20.450">
    <property type="entry name" value="EAL domain"/>
    <property type="match status" value="1"/>
</dbReference>
<dbReference type="PROSITE" id="PS50883">
    <property type="entry name" value="EAL"/>
    <property type="match status" value="1"/>
</dbReference>
<evidence type="ECO:0000259" key="3">
    <source>
        <dbReference type="PROSITE" id="PS50883"/>
    </source>
</evidence>
<evidence type="ECO:0000313" key="6">
    <source>
        <dbReference type="Proteomes" id="UP000308000"/>
    </source>
</evidence>
<feature type="transmembrane region" description="Helical" evidence="2">
    <location>
        <begin position="237"/>
        <end position="258"/>
    </location>
</feature>
<dbReference type="EMBL" id="VBRC01000004">
    <property type="protein sequence ID" value="TLK29003.1"/>
    <property type="molecule type" value="Genomic_DNA"/>
</dbReference>
<keyword evidence="2" id="KW-0472">Membrane</keyword>
<dbReference type="SMART" id="SM00052">
    <property type="entry name" value="EAL"/>
    <property type="match status" value="1"/>
</dbReference>
<dbReference type="InterPro" id="IPR043128">
    <property type="entry name" value="Rev_trsase/Diguanyl_cyclase"/>
</dbReference>
<dbReference type="NCBIfam" id="TIGR00254">
    <property type="entry name" value="GGDEF"/>
    <property type="match status" value="1"/>
</dbReference>
<feature type="transmembrane region" description="Helical" evidence="2">
    <location>
        <begin position="270"/>
        <end position="292"/>
    </location>
</feature>
<dbReference type="InterPro" id="IPR029787">
    <property type="entry name" value="Nucleotide_cyclase"/>
</dbReference>
<dbReference type="InterPro" id="IPR035919">
    <property type="entry name" value="EAL_sf"/>
</dbReference>
<sequence>MSSSVLWPGDGDSPCQERHEDGAGRSRMGVNSMSPPPPPRLPVALLVLLGAAGGLFVFTAWLRLAGFPLPAGLGELQTLPVSATSAACAWWAARHAPGKARRSWQRYALALSTWALGDAVIALYGFFLPEAEPPVLSWADGFYILFAPLMAWAMFGLLRPPRGPQLVRLLLDIGTVVITVFVGLWHFVYAGTVAASSARLGEVLVNLAYPLQDALLISLVLLIAFQARVPLARAAITCFYLAFLANLVGDVGYAALLPAPGSPAAQATDLTFALCLSGLGLAALLGVARPGVSGAAFPQQTTTLSPYVAIVLCFSLLLGQSGTFTLRTYGDLFGTALVTLAVVLRQNLAFHENRRLTAELARRASQDPLTGLANRALLETRLAEAIGRARAAGEHVALLFLDLDRFKAVNDSLGHDVGDQLLVAVAQRLRQALRPVDTLARQGGDEFLVVLPCLARAGDAGQHARKLLEVLDTPFQVAGRPLVVTASVGMAVFPRDGADSVTLQKHADVAMYRVKAGGRSGYQTFSPEMLAAARELDLEQALRAALARGEFELHYQPQIRAGRGAVGVEALLRWRRGGELHPPGPFIALAEDTGLIVPIGAWVLREACAQFAAWRADGLELERVAVNVSARQLGEPDFPEVVLGALRTAGLPPHCLELELTESAVVRDVPGATRQLAQLRALGVRVALDDFGTGQSSLSLLRRMPVDVLKIDRSFVASLEAEGESVAVIRVVIALAQTLGLDLIAEGVENARQWEALRDLGCPTAQGYFFAAPLPAAEVRAWLGRSQGARLARETGLDR</sequence>
<dbReference type="Proteomes" id="UP000308000">
    <property type="component" value="Unassembled WGS sequence"/>
</dbReference>
<feature type="compositionally biased region" description="Basic and acidic residues" evidence="1">
    <location>
        <begin position="15"/>
        <end position="24"/>
    </location>
</feature>
<keyword evidence="2" id="KW-1133">Transmembrane helix</keyword>
<dbReference type="SUPFAM" id="SSF55073">
    <property type="entry name" value="Nucleotide cyclase"/>
    <property type="match status" value="1"/>
</dbReference>
<feature type="transmembrane region" description="Helical" evidence="2">
    <location>
        <begin position="41"/>
        <end position="62"/>
    </location>
</feature>
<reference evidence="5 6" key="1">
    <citation type="submission" date="2019-04" db="EMBL/GenBank/DDBJ databases">
        <title>Deinococcus metalilatus MA1002 mutant No.5.</title>
        <authorList>
            <person name="Park W."/>
            <person name="Park C."/>
        </authorList>
    </citation>
    <scope>NUCLEOTIDE SEQUENCE [LARGE SCALE GENOMIC DNA]</scope>
    <source>
        <strain evidence="5 6">MA1002-m5</strain>
    </source>
</reference>
<organism evidence="5 6">
    <name type="scientific">Deinococcus metallilatus</name>
    <dbReference type="NCBI Taxonomy" id="1211322"/>
    <lineage>
        <taxon>Bacteria</taxon>
        <taxon>Thermotogati</taxon>
        <taxon>Deinococcota</taxon>
        <taxon>Deinococci</taxon>
        <taxon>Deinococcales</taxon>
        <taxon>Deinococcaceae</taxon>
        <taxon>Deinococcus</taxon>
    </lineage>
</organism>
<feature type="domain" description="GGDEF" evidence="4">
    <location>
        <begin position="394"/>
        <end position="527"/>
    </location>
</feature>
<dbReference type="InterPro" id="IPR052155">
    <property type="entry name" value="Biofilm_reg_signaling"/>
</dbReference>
<feature type="transmembrane region" description="Helical" evidence="2">
    <location>
        <begin position="107"/>
        <end position="129"/>
    </location>
</feature>
<gene>
    <name evidence="5" type="ORF">FCS05_07545</name>
</gene>
<dbReference type="SMART" id="SM00267">
    <property type="entry name" value="GGDEF"/>
    <property type="match status" value="1"/>
</dbReference>
<evidence type="ECO:0000256" key="1">
    <source>
        <dbReference type="SAM" id="MobiDB-lite"/>
    </source>
</evidence>
<comment type="caution">
    <text evidence="5">The sequence shown here is derived from an EMBL/GenBank/DDBJ whole genome shotgun (WGS) entry which is preliminary data.</text>
</comment>
<accession>A0AAJ5K5R2</accession>
<dbReference type="InterPro" id="IPR000160">
    <property type="entry name" value="GGDEF_dom"/>
</dbReference>
<proteinExistence type="predicted"/>
<feature type="region of interest" description="Disordered" evidence="1">
    <location>
        <begin position="1"/>
        <end position="35"/>
    </location>
</feature>
<feature type="transmembrane region" description="Helical" evidence="2">
    <location>
        <begin position="207"/>
        <end position="225"/>
    </location>
</feature>
<feature type="domain" description="EAL" evidence="3">
    <location>
        <begin position="535"/>
        <end position="787"/>
    </location>
</feature>
<dbReference type="SUPFAM" id="SSF141868">
    <property type="entry name" value="EAL domain-like"/>
    <property type="match status" value="1"/>
</dbReference>
<dbReference type="AlphaFoldDB" id="A0AAJ5K5R2"/>
<dbReference type="PANTHER" id="PTHR44757">
    <property type="entry name" value="DIGUANYLATE CYCLASE DGCP"/>
    <property type="match status" value="1"/>
</dbReference>
<feature type="transmembrane region" description="Helical" evidence="2">
    <location>
        <begin position="135"/>
        <end position="157"/>
    </location>
</feature>
<dbReference type="PROSITE" id="PS50887">
    <property type="entry name" value="GGDEF"/>
    <property type="match status" value="1"/>
</dbReference>
<dbReference type="CDD" id="cd01948">
    <property type="entry name" value="EAL"/>
    <property type="match status" value="1"/>
</dbReference>
<dbReference type="Pfam" id="PF00990">
    <property type="entry name" value="GGDEF"/>
    <property type="match status" value="1"/>
</dbReference>
<dbReference type="Pfam" id="PF00563">
    <property type="entry name" value="EAL"/>
    <property type="match status" value="1"/>
</dbReference>
<dbReference type="PANTHER" id="PTHR44757:SF2">
    <property type="entry name" value="BIOFILM ARCHITECTURE MAINTENANCE PROTEIN MBAA"/>
    <property type="match status" value="1"/>
</dbReference>
<dbReference type="Gene3D" id="3.30.70.270">
    <property type="match status" value="1"/>
</dbReference>